<dbReference type="Gene3D" id="3.40.50.620">
    <property type="entry name" value="HUPs"/>
    <property type="match status" value="1"/>
</dbReference>
<dbReference type="GO" id="GO:0005829">
    <property type="term" value="C:cytosol"/>
    <property type="evidence" value="ECO:0007669"/>
    <property type="project" value="TreeGrafter"/>
</dbReference>
<evidence type="ECO:0000259" key="8">
    <source>
        <dbReference type="Pfam" id="PF00733"/>
    </source>
</evidence>
<evidence type="ECO:0000256" key="5">
    <source>
        <dbReference type="ARBA" id="ARBA00022840"/>
    </source>
</evidence>
<dbReference type="GO" id="GO:0005524">
    <property type="term" value="F:ATP binding"/>
    <property type="evidence" value="ECO:0007669"/>
    <property type="project" value="UniProtKB-KW"/>
</dbReference>
<comment type="caution">
    <text evidence="10">The sequence shown here is derived from an EMBL/GenBank/DDBJ whole genome shotgun (WGS) entry which is preliminary data.</text>
</comment>
<dbReference type="PIRSF" id="PIRSF001589">
    <property type="entry name" value="Asn_synthetase_glu-h"/>
    <property type="match status" value="1"/>
</dbReference>
<dbReference type="AlphaFoldDB" id="A0A4R2KNL4"/>
<keyword evidence="5" id="KW-0067">ATP-binding</keyword>
<evidence type="ECO:0000256" key="4">
    <source>
        <dbReference type="ARBA" id="ARBA00022741"/>
    </source>
</evidence>
<comment type="catalytic activity">
    <reaction evidence="6">
        <text>L-aspartate + L-glutamine + ATP + H2O = L-asparagine + L-glutamate + AMP + diphosphate + H(+)</text>
        <dbReference type="Rhea" id="RHEA:12228"/>
        <dbReference type="ChEBI" id="CHEBI:15377"/>
        <dbReference type="ChEBI" id="CHEBI:15378"/>
        <dbReference type="ChEBI" id="CHEBI:29985"/>
        <dbReference type="ChEBI" id="CHEBI:29991"/>
        <dbReference type="ChEBI" id="CHEBI:30616"/>
        <dbReference type="ChEBI" id="CHEBI:33019"/>
        <dbReference type="ChEBI" id="CHEBI:58048"/>
        <dbReference type="ChEBI" id="CHEBI:58359"/>
        <dbReference type="ChEBI" id="CHEBI:456215"/>
        <dbReference type="EC" id="6.3.5.4"/>
    </reaction>
</comment>
<evidence type="ECO:0000256" key="7">
    <source>
        <dbReference type="PIRSR" id="PIRSR001589-3"/>
    </source>
</evidence>
<dbReference type="GO" id="GO:0006529">
    <property type="term" value="P:asparagine biosynthetic process"/>
    <property type="evidence" value="ECO:0007669"/>
    <property type="project" value="InterPro"/>
</dbReference>
<dbReference type="InterPro" id="IPR001962">
    <property type="entry name" value="Asn_synthase"/>
</dbReference>
<dbReference type="SUPFAM" id="SSF52402">
    <property type="entry name" value="Adenine nucleotide alpha hydrolases-like"/>
    <property type="match status" value="1"/>
</dbReference>
<evidence type="ECO:0000256" key="3">
    <source>
        <dbReference type="ARBA" id="ARBA00012737"/>
    </source>
</evidence>
<dbReference type="PANTHER" id="PTHR43284:SF1">
    <property type="entry name" value="ASPARAGINE SYNTHETASE"/>
    <property type="match status" value="1"/>
</dbReference>
<dbReference type="Pfam" id="PF00733">
    <property type="entry name" value="Asn_synthase"/>
    <property type="match status" value="1"/>
</dbReference>
<accession>A0A4R2KNL4</accession>
<dbReference type="SUPFAM" id="SSF56235">
    <property type="entry name" value="N-terminal nucleophile aminohydrolases (Ntn hydrolases)"/>
    <property type="match status" value="1"/>
</dbReference>
<comment type="similarity">
    <text evidence="2">Belongs to the asparagine synthetase family.</text>
</comment>
<dbReference type="InterPro" id="IPR017932">
    <property type="entry name" value="GATase_2_dom"/>
</dbReference>
<evidence type="ECO:0000256" key="2">
    <source>
        <dbReference type="ARBA" id="ARBA00005752"/>
    </source>
</evidence>
<dbReference type="CDD" id="cd01991">
    <property type="entry name" value="Asn_synthase_B_C"/>
    <property type="match status" value="1"/>
</dbReference>
<feature type="site" description="Important for beta-aspartyl-AMP intermediate formation" evidence="7">
    <location>
        <position position="372"/>
    </location>
</feature>
<dbReference type="InterPro" id="IPR006426">
    <property type="entry name" value="Asn_synth_AEB"/>
</dbReference>
<dbReference type="Gene3D" id="3.60.20.10">
    <property type="entry name" value="Glutamine Phosphoribosylpyrophosphate, subunit 1, domain 1"/>
    <property type="match status" value="1"/>
</dbReference>
<dbReference type="Pfam" id="PF13537">
    <property type="entry name" value="GATase_7"/>
    <property type="match status" value="1"/>
</dbReference>
<evidence type="ECO:0000259" key="9">
    <source>
        <dbReference type="Pfam" id="PF13537"/>
    </source>
</evidence>
<evidence type="ECO:0000313" key="11">
    <source>
        <dbReference type="Proteomes" id="UP000294980"/>
    </source>
</evidence>
<dbReference type="InterPro" id="IPR029055">
    <property type="entry name" value="Ntn_hydrolases_N"/>
</dbReference>
<dbReference type="PANTHER" id="PTHR43284">
    <property type="entry name" value="ASPARAGINE SYNTHETASE (GLUTAMINE-HYDROLYZING)"/>
    <property type="match status" value="1"/>
</dbReference>
<evidence type="ECO:0000313" key="10">
    <source>
        <dbReference type="EMBL" id="TCO74302.1"/>
    </source>
</evidence>
<comment type="pathway">
    <text evidence="1">Amino-acid biosynthesis; L-asparagine biosynthesis; L-asparagine from L-aspartate (L-Gln route): step 1/1.</text>
</comment>
<evidence type="ECO:0000256" key="6">
    <source>
        <dbReference type="ARBA" id="ARBA00048741"/>
    </source>
</evidence>
<sequence>MPPVSAQKTPGAVSALRAHGFYGVLGTSNGALGQDSGSLLSAMSKAHASALECAKATGEGYAVGSTGDMALLPAGGHVAIIGHPIFSDPALQSQAQLEGPAAAMAVLYQSHGEALASQVDGHFSYAVVDARNACLHAGIDRLGIYPLYVAQLADGVVWGTDARTVLAHPEINASLASQALYDYVFFHMIPAPGSVYIGLQKLPAAHRLSWSEGQLSIQRYWLPDFNPPGRRRKPGKQDQEDLRRHLKAAVGRCLEQRPEHDRRRTGAFLSGGLDSSSVVGMLAECVGGKSTHAFAIGFDAKGYDEMPFARITAAHFGATLHEYYVTPNDVVEALPLIAASYDEPFGNSSALPAYFCARFAREQGMDALLAGDGGDELFAGNERYAKQLLFERYLELPTALRKGLVEPLTQLLPAGTGLGSKARSFLEQAATPLPERLHTYNFLNQFRAEELFTPKMLARINQDAPMANQRSVYQAPAGTALDRMLYLDWQFTLADNDLRKVSQMCAMAGMDVRYPMLDADLRMFSCGIADGEKLRRGDLRHFYKQALTGWLPDETISKKKQGFGLPFGVWLREHPPLAEIAREAIEALRGRDILRPEFLNNALELQQRGHAAYYGELVWVLTMLELWLQHHDQ</sequence>
<proteinExistence type="inferred from homology"/>
<dbReference type="EMBL" id="SLWX01000014">
    <property type="protein sequence ID" value="TCO74302.1"/>
    <property type="molecule type" value="Genomic_DNA"/>
</dbReference>
<evidence type="ECO:0000256" key="1">
    <source>
        <dbReference type="ARBA" id="ARBA00005187"/>
    </source>
</evidence>
<dbReference type="Proteomes" id="UP000294980">
    <property type="component" value="Unassembled WGS sequence"/>
</dbReference>
<keyword evidence="4" id="KW-0547">Nucleotide-binding</keyword>
<feature type="domain" description="Glutamine amidotransferase type-2" evidence="9">
    <location>
        <begin position="104"/>
        <end position="163"/>
    </location>
</feature>
<organism evidence="10 11">
    <name type="scientific">Chromatocurvus halotolerans</name>
    <dbReference type="NCBI Taxonomy" id="1132028"/>
    <lineage>
        <taxon>Bacteria</taxon>
        <taxon>Pseudomonadati</taxon>
        <taxon>Pseudomonadota</taxon>
        <taxon>Gammaproteobacteria</taxon>
        <taxon>Cellvibrionales</taxon>
        <taxon>Halieaceae</taxon>
        <taxon>Chromatocurvus</taxon>
    </lineage>
</organism>
<protein>
    <recommendedName>
        <fullName evidence="3">asparagine synthase (glutamine-hydrolyzing)</fullName>
        <ecNumber evidence="3">6.3.5.4</ecNumber>
    </recommendedName>
</protein>
<dbReference type="InterPro" id="IPR014729">
    <property type="entry name" value="Rossmann-like_a/b/a_fold"/>
</dbReference>
<reference evidence="10 11" key="1">
    <citation type="submission" date="2019-03" db="EMBL/GenBank/DDBJ databases">
        <title>Genomic Encyclopedia of Type Strains, Phase IV (KMG-IV): sequencing the most valuable type-strain genomes for metagenomic binning, comparative biology and taxonomic classification.</title>
        <authorList>
            <person name="Goeker M."/>
        </authorList>
    </citation>
    <scope>NUCLEOTIDE SEQUENCE [LARGE SCALE GENOMIC DNA]</scope>
    <source>
        <strain evidence="10 11">DSM 23344</strain>
    </source>
</reference>
<feature type="domain" description="Asparagine synthetase" evidence="8">
    <location>
        <begin position="242"/>
        <end position="629"/>
    </location>
</feature>
<keyword evidence="11" id="KW-1185">Reference proteome</keyword>
<dbReference type="InterPro" id="IPR051786">
    <property type="entry name" value="ASN_synthetase/amidase"/>
</dbReference>
<gene>
    <name evidence="10" type="ORF">EV688_11415</name>
</gene>
<dbReference type="EC" id="6.3.5.4" evidence="3"/>
<name>A0A4R2KNL4_9GAMM</name>
<dbReference type="GO" id="GO:0004066">
    <property type="term" value="F:asparagine synthase (glutamine-hydrolyzing) activity"/>
    <property type="evidence" value="ECO:0007669"/>
    <property type="project" value="UniProtKB-EC"/>
</dbReference>